<feature type="compositionally biased region" description="Polar residues" evidence="4">
    <location>
        <begin position="1015"/>
        <end position="1041"/>
    </location>
</feature>
<dbReference type="PANTHER" id="PTHR14296:SF3">
    <property type="entry name" value="DIKAR, ISOFORM F"/>
    <property type="match status" value="1"/>
</dbReference>
<protein>
    <submittedName>
        <fullName evidence="6">Protein BCL9 homolog</fullName>
    </submittedName>
</protein>
<feature type="compositionally biased region" description="Pro residues" evidence="4">
    <location>
        <begin position="937"/>
        <end position="953"/>
    </location>
</feature>
<evidence type="ECO:0000256" key="4">
    <source>
        <dbReference type="SAM" id="MobiDB-lite"/>
    </source>
</evidence>
<feature type="compositionally biased region" description="Low complexity" evidence="4">
    <location>
        <begin position="397"/>
        <end position="408"/>
    </location>
</feature>
<dbReference type="GO" id="GO:0031213">
    <property type="term" value="C:RSF complex"/>
    <property type="evidence" value="ECO:0007669"/>
    <property type="project" value="InterPro"/>
</dbReference>
<feature type="domain" description="B-cell lymphoma 9 beta-catenin binding" evidence="5">
    <location>
        <begin position="691"/>
        <end position="723"/>
    </location>
</feature>
<feature type="region of interest" description="Disordered" evidence="4">
    <location>
        <begin position="846"/>
        <end position="1041"/>
    </location>
</feature>
<comment type="subcellular location">
    <subcellularLocation>
        <location evidence="1">Nucleus</location>
    </subcellularLocation>
</comment>
<feature type="compositionally biased region" description="Low complexity" evidence="4">
    <location>
        <begin position="846"/>
        <end position="877"/>
    </location>
</feature>
<feature type="compositionally biased region" description="Polar residues" evidence="4">
    <location>
        <begin position="1615"/>
        <end position="1625"/>
    </location>
</feature>
<evidence type="ECO:0000313" key="6">
    <source>
        <dbReference type="EMBL" id="GIY74656.1"/>
    </source>
</evidence>
<feature type="compositionally biased region" description="Polar residues" evidence="4">
    <location>
        <begin position="409"/>
        <end position="422"/>
    </location>
</feature>
<dbReference type="PANTHER" id="PTHR14296">
    <property type="entry name" value="REMODELING AND SPACING FACTOR 1"/>
    <property type="match status" value="1"/>
</dbReference>
<keyword evidence="7" id="KW-1185">Reference proteome</keyword>
<feature type="compositionally biased region" description="Polar residues" evidence="4">
    <location>
        <begin position="378"/>
        <end position="396"/>
    </location>
</feature>
<dbReference type="GO" id="GO:0006355">
    <property type="term" value="P:regulation of DNA-templated transcription"/>
    <property type="evidence" value="ECO:0007669"/>
    <property type="project" value="InterPro"/>
</dbReference>
<dbReference type="EMBL" id="BPLQ01013769">
    <property type="protein sequence ID" value="GIY74656.1"/>
    <property type="molecule type" value="Genomic_DNA"/>
</dbReference>
<feature type="compositionally biased region" description="Low complexity" evidence="4">
    <location>
        <begin position="987"/>
        <end position="1014"/>
    </location>
</feature>
<evidence type="ECO:0000256" key="2">
    <source>
        <dbReference type="ARBA" id="ARBA00009200"/>
    </source>
</evidence>
<accession>A0AAV4VY06</accession>
<gene>
    <name evidence="6" type="primary">lgs</name>
    <name evidence="6" type="ORF">CDAR_532791</name>
</gene>
<dbReference type="InterPro" id="IPR024670">
    <property type="entry name" value="BCL9_beta-catenin-bd_dom"/>
</dbReference>
<dbReference type="Pfam" id="PF11502">
    <property type="entry name" value="BCL9"/>
    <property type="match status" value="1"/>
</dbReference>
<comment type="similarity">
    <text evidence="2">Belongs to the BCL9 family.</text>
</comment>
<feature type="compositionally biased region" description="Low complexity" evidence="4">
    <location>
        <begin position="908"/>
        <end position="919"/>
    </location>
</feature>
<comment type="caution">
    <text evidence="6">The sequence shown here is derived from an EMBL/GenBank/DDBJ whole genome shotgun (WGS) entry which is preliminary data.</text>
</comment>
<organism evidence="6 7">
    <name type="scientific">Caerostris darwini</name>
    <dbReference type="NCBI Taxonomy" id="1538125"/>
    <lineage>
        <taxon>Eukaryota</taxon>
        <taxon>Metazoa</taxon>
        <taxon>Ecdysozoa</taxon>
        <taxon>Arthropoda</taxon>
        <taxon>Chelicerata</taxon>
        <taxon>Arachnida</taxon>
        <taxon>Araneae</taxon>
        <taxon>Araneomorphae</taxon>
        <taxon>Entelegynae</taxon>
        <taxon>Araneoidea</taxon>
        <taxon>Araneidae</taxon>
        <taxon>Caerostris</taxon>
    </lineage>
</organism>
<sequence length="1824" mass="197049">MVVRNKLHRVAVLVQRHTGLPVIINSIDLEEALVEEESVTLADIFARLLRFVSGNLDILIANFDTFLRTLLIKEKAEIPRFLDNGTSWRELTPEEKLGTLKWLIDHVYQEKEEDIADFLDENYSADDLRGICAGQDAFNNVYWYLDDLRLYREFPHKKQNKKDWECVCLTLTDWQSFIKQFRKTSNVQEKELYTYLNSELFPFVEIQLLRKKPRQNKEEINKFLLKREQEDLDVMLEKKTFLDCDNVTLKSDVNGTDSVCIEKPNGRLTPLKISNVSENDFSDFLNKSDECEKNSTMNHCDGHLNINESVCSIGNSLDGSTMDIKPNTETNMCPNLCSTSCATPCGKQDNCVYSSANTAHCGKSTNCNTSPTSIATTSTMSLSQENAQEVSLQQPLSDIPSDSSSVASNKENAPPSSGNTGNEVPPMSAITNMLGSTSTPTTTASVQPLPSNMVNKTSFQMETQYMQQQSQIFVFSTALANKAAESYLSGHFPSIIAFHCAQPGTKSFLEKYPLKVQQFNRQNPAALLNSMAHAKPTGRQMKTMNQFPTPHNLNNRFPGPSSGPVMSPCSGSCNMHSTGMCSIPRPPSSWPNNCGGANMMPPMSNDLCQQPWSAQQFPPGASTSAMNSRFPLPQNMGVRQMGPTGSPLLGCMNNANPNVSGSSFQNPNHAAMQLNQGPGGPLTGVKVPDENLTPQQRQHREEQLATIRKMQQLLFPEQQHMETVQGGMGPNMDPVMGGIPPQQGPHTRFGPNEMCVHPGMDTCFSPHQSCMNEHEHSQLHNDMFMGNSMMGSGFPQQNFPGGVSAQMEWQKLKHQFYEERCKKQVCSNIPLSHSLVEPEIQQATVQQVQPMSSQQSLSQPQTPQQQQQQTINSPSPSMGLSPGARMQGPPPPYHQTNRRTMPSPHPASPNTSSLSLPSPHMASGLPSPADPSRQFPIPTPPGPRLPHPSPGPTTPVGSSSLHTTPLSSPKPLSTSGPASNSGALIRTPTTPSNNAVSTPTSTPTSSCTPTVCNSGPGTPASSCASNRKQNQSCNSDIQDSNSVGSATTLNTEFGSCPISASNNGQGEMFCHNIHSCNQTSTKQDSCAGHGVICPKEPSLMPVPSPQQIQYLNAFDGQELTIQKQPNTSIRDLDIMSPASIPPSIVMSAGSHSQYQSPEAASFPNTPGSCPSILENSQDSLTSRYPISAPASMDSGMQRFTGPAPSPQMSVYDSGNRHMITGSDSGIPRFTSGANLDMRMPGSGSMNHNSLDDSGGNRFSTPGSQGSVFGPGPPNNMNIMPRFPIGTSEPMQRFRGPSPHPNMDMIHPRFMGSGPHMSCAENVPQSSQLNNIGPDTVSHMTPQSFPNSAQTMTSSSSPCIGNNFMVDGNLPHSHLQNLQKMTPPFENIAGNKISPEVISPLGQCSNSSANGSNMSIPSYDGASSLVSTPQMDPSHRLSHFDPIASMAAMSESTVPLVSAAGSAQNSQNMIASNMNMQVPGNTSNTNQPNMINFHPNMQSMQNSACSMSNQRPQYSAHNQMTHNAGCGPQPVNNTYVNTTMPIQQMNIQNVVTTAYNINSQDLNMNSHPMHMGCQGNGANTVSCSVTTNHPIMHSAVTTRTNSNIGVPGPRHGPQSFPGQPSVQRTVSPAGAGSPTMMVRGAPFNSANVQVKAGAPNTIQYLPARQQNATSVPGRGLEFLQRYAAPLTNLDNKVPTHNLQYFPNSGGSHPPMVYGGVSMNANTPNMAPNMMNNQRPVNMMMGPMMRGTSPNVSHPGGQIFPGPIPNVEPGMFGRPPCPTVNNQMIPMNAMGGGQNIGMFPNKQMPLPMGGMAPDTTQPLPPSMGQS</sequence>
<keyword evidence="3" id="KW-0539">Nucleus</keyword>
<dbReference type="Proteomes" id="UP001054837">
    <property type="component" value="Unassembled WGS sequence"/>
</dbReference>
<evidence type="ECO:0000256" key="1">
    <source>
        <dbReference type="ARBA" id="ARBA00004123"/>
    </source>
</evidence>
<feature type="non-terminal residue" evidence="6">
    <location>
        <position position="1824"/>
    </location>
</feature>
<evidence type="ECO:0000313" key="7">
    <source>
        <dbReference type="Proteomes" id="UP001054837"/>
    </source>
</evidence>
<evidence type="ECO:0000259" key="5">
    <source>
        <dbReference type="Pfam" id="PF11502"/>
    </source>
</evidence>
<dbReference type="InterPro" id="IPR028938">
    <property type="entry name" value="Rsf1-like"/>
</dbReference>
<feature type="region of interest" description="Disordered" evidence="4">
    <location>
        <begin position="1609"/>
        <end position="1628"/>
    </location>
</feature>
<proteinExistence type="inferred from homology"/>
<evidence type="ECO:0000256" key="3">
    <source>
        <dbReference type="ARBA" id="ARBA00023242"/>
    </source>
</evidence>
<reference evidence="6 7" key="1">
    <citation type="submission" date="2021-06" db="EMBL/GenBank/DDBJ databases">
        <title>Caerostris darwini draft genome.</title>
        <authorList>
            <person name="Kono N."/>
            <person name="Arakawa K."/>
        </authorList>
    </citation>
    <scope>NUCLEOTIDE SEQUENCE [LARGE SCALE GENOMIC DNA]</scope>
</reference>
<feature type="region of interest" description="Disordered" evidence="4">
    <location>
        <begin position="378"/>
        <end position="424"/>
    </location>
</feature>
<feature type="compositionally biased region" description="Low complexity" evidence="4">
    <location>
        <begin position="954"/>
        <end position="975"/>
    </location>
</feature>
<name>A0AAV4VY06_9ARAC</name>